<dbReference type="SUPFAM" id="SSF56436">
    <property type="entry name" value="C-type lectin-like"/>
    <property type="match status" value="1"/>
</dbReference>
<dbReference type="Pfam" id="PF03781">
    <property type="entry name" value="FGE-sulfatase"/>
    <property type="match status" value="1"/>
</dbReference>
<dbReference type="InterPro" id="IPR051043">
    <property type="entry name" value="Sulfatase_Mod_Factor_Kinase"/>
</dbReference>
<dbReference type="InterPro" id="IPR005532">
    <property type="entry name" value="SUMF_dom"/>
</dbReference>
<evidence type="ECO:0000313" key="2">
    <source>
        <dbReference type="EMBL" id="SFN23716.1"/>
    </source>
</evidence>
<name>A0A1I4XDW4_9PROT</name>
<dbReference type="PANTHER" id="PTHR23150:SF35">
    <property type="entry name" value="BLL6746 PROTEIN"/>
    <property type="match status" value="1"/>
</dbReference>
<dbReference type="InterPro" id="IPR016187">
    <property type="entry name" value="CTDL_fold"/>
</dbReference>
<protein>
    <submittedName>
        <fullName evidence="2">Formylglycine-generating enzyme, required for sulfatase activity, contains SUMF1/FGE domain</fullName>
    </submittedName>
</protein>
<dbReference type="InterPro" id="IPR042095">
    <property type="entry name" value="SUMF_sf"/>
</dbReference>
<dbReference type="Proteomes" id="UP000183107">
    <property type="component" value="Unassembled WGS sequence"/>
</dbReference>
<reference evidence="3" key="1">
    <citation type="submission" date="2016-10" db="EMBL/GenBank/DDBJ databases">
        <authorList>
            <person name="Varghese N."/>
        </authorList>
    </citation>
    <scope>NUCLEOTIDE SEQUENCE [LARGE SCALE GENOMIC DNA]</scope>
    <source>
        <strain evidence="3">Nsp8</strain>
    </source>
</reference>
<dbReference type="EMBL" id="FOVJ01000001">
    <property type="protein sequence ID" value="SFN23716.1"/>
    <property type="molecule type" value="Genomic_DNA"/>
</dbReference>
<proteinExistence type="predicted"/>
<keyword evidence="3" id="KW-1185">Reference proteome</keyword>
<sequence length="319" mass="35230">MKFMKSVYSRLLLVLIFATPAIFVTSAEVSAFVSSSVAERADGALPPGAAVSGKPRSSSMETAVRLANLEASEEIDENEGYEDKREVLGKEIGITDGVFQKNGAQLLAQLDLNDGKQDEGSKACTDCPEMVAIPGKKFAIGKYAVTFKEWDACVSGGGCGAYLPSDNGWGRGNRPVINVSWEDAQAYIRWLSGKTGKTYRLPTEEEWKIAALAGSTTDYYWGNDVGRNNANCDGCGSEWDNKKTAPVGSFKPNAFGLYDMMGNVWQWTDTCWQANCAKRMFFGGSWNHRPQDMRTTTRNWFNTDKRMRYLGFRLAMTLP</sequence>
<evidence type="ECO:0000259" key="1">
    <source>
        <dbReference type="Pfam" id="PF03781"/>
    </source>
</evidence>
<dbReference type="PANTHER" id="PTHR23150">
    <property type="entry name" value="SULFATASE MODIFYING FACTOR 1, 2"/>
    <property type="match status" value="1"/>
</dbReference>
<organism evidence="2 3">
    <name type="scientific">Nitrosospira briensis</name>
    <dbReference type="NCBI Taxonomy" id="35799"/>
    <lineage>
        <taxon>Bacteria</taxon>
        <taxon>Pseudomonadati</taxon>
        <taxon>Pseudomonadota</taxon>
        <taxon>Betaproteobacteria</taxon>
        <taxon>Nitrosomonadales</taxon>
        <taxon>Nitrosomonadaceae</taxon>
        <taxon>Nitrosospira</taxon>
    </lineage>
</organism>
<dbReference type="AlphaFoldDB" id="A0A1I4XDW4"/>
<evidence type="ECO:0000313" key="3">
    <source>
        <dbReference type="Proteomes" id="UP000183107"/>
    </source>
</evidence>
<gene>
    <name evidence="2" type="ORF">SAMN05216386_0053</name>
</gene>
<feature type="domain" description="Sulfatase-modifying factor enzyme-like" evidence="1">
    <location>
        <begin position="136"/>
        <end position="315"/>
    </location>
</feature>
<accession>A0A1I4XDW4</accession>
<dbReference type="Gene3D" id="3.90.1580.10">
    <property type="entry name" value="paralog of FGE (formylglycine-generating enzyme)"/>
    <property type="match status" value="1"/>
</dbReference>
<dbReference type="GO" id="GO:0120147">
    <property type="term" value="F:formylglycine-generating oxidase activity"/>
    <property type="evidence" value="ECO:0007669"/>
    <property type="project" value="TreeGrafter"/>
</dbReference>